<name>A0ACC6ME64_MYCPF</name>
<dbReference type="EMBL" id="JAOXLN010000006">
    <property type="protein sequence ID" value="MDZ5085256.1"/>
    <property type="molecule type" value="Genomic_DNA"/>
</dbReference>
<comment type="caution">
    <text evidence="1">The sequence shown here is derived from an EMBL/GenBank/DDBJ whole genome shotgun (WGS) entry which is preliminary data.</text>
</comment>
<dbReference type="Proteomes" id="UP001289645">
    <property type="component" value="Unassembled WGS sequence"/>
</dbReference>
<sequence length="394" mass="42400">MKLGLPGAGDSRIAVSGDPFGPRPFGGSVENRAYFLAHSTSGDQVQWWLVGLDASTGGALFDAVPFSEDERPPQCFLNGPTDVLCLGRSPVPSAAVIDAQSGVMKYRGPTDLRALDGGQSVKQVGIYAVAIDQDQGVFGIGPRAETTWFVPGNGSIRVSQAMRSRDSWQTLTAQLEANPRTYRSTVFSVADGKVIEPEIGEGYTLGKVAFYTGGFAAEVNEPNGVSAELAFFDESGKRLSGNDSYSAPDDGSIDLPVVSSERDDETVVFSADGRKLLEARSGAVALVGTTLMVNMTDSQEFPEWQQYSMRDGAAGPVCNFPMDDYVGHHDSTLVFEFSYVQGEVLLAARDLNSCDRLWTIPKEVDSLDRIWRIDGTLVQLTNEGTELRSLVAPD</sequence>
<gene>
    <name evidence="1" type="ORF">OHX15_07635</name>
</gene>
<reference evidence="1 2" key="1">
    <citation type="journal article" date="2021" name="Chemosphere">
        <title>Bioballs carrying a syntrophic Rhodococcus and Mycolicibacterium consortium for simultaneous sorption and biodegradation of fuel oil in contaminated freshwater.</title>
        <authorList>
            <person name="Naloka K."/>
            <person name="Polrit D."/>
            <person name="Muangchinda C."/>
            <person name="Thoetkiattikul H."/>
            <person name="Pinyakong O."/>
        </authorList>
    </citation>
    <scope>NUCLEOTIDE SEQUENCE [LARGE SCALE GENOMIC DNA]</scope>
    <source>
        <strain evidence="1 2">J101</strain>
    </source>
</reference>
<evidence type="ECO:0000313" key="2">
    <source>
        <dbReference type="Proteomes" id="UP001289645"/>
    </source>
</evidence>
<organism evidence="1 2">
    <name type="scientific">Mycolicibacterium parafortuitum</name>
    <name type="common">Mycobacterium parafortuitum</name>
    <dbReference type="NCBI Taxonomy" id="39692"/>
    <lineage>
        <taxon>Bacteria</taxon>
        <taxon>Bacillati</taxon>
        <taxon>Actinomycetota</taxon>
        <taxon>Actinomycetes</taxon>
        <taxon>Mycobacteriales</taxon>
        <taxon>Mycobacteriaceae</taxon>
        <taxon>Mycolicibacterium</taxon>
    </lineage>
</organism>
<accession>A0ACC6ME64</accession>
<keyword evidence="2" id="KW-1185">Reference proteome</keyword>
<protein>
    <submittedName>
        <fullName evidence="1">Uncharacterized protein</fullName>
    </submittedName>
</protein>
<proteinExistence type="predicted"/>
<evidence type="ECO:0000313" key="1">
    <source>
        <dbReference type="EMBL" id="MDZ5085256.1"/>
    </source>
</evidence>